<dbReference type="Proteomes" id="UP000477402">
    <property type="component" value="Unassembled WGS sequence"/>
</dbReference>
<evidence type="ECO:0000313" key="1">
    <source>
        <dbReference type="EMBL" id="NEX54568.1"/>
    </source>
</evidence>
<protein>
    <submittedName>
        <fullName evidence="1">Uncharacterized protein</fullName>
    </submittedName>
</protein>
<dbReference type="RefSeq" id="WP_163656859.1">
    <property type="nucleotide sequence ID" value="NZ_WWDH01000039.1"/>
</dbReference>
<dbReference type="EMBL" id="WWDJ01000012">
    <property type="protein sequence ID" value="NEX54568.1"/>
    <property type="molecule type" value="Genomic_DNA"/>
</dbReference>
<organism evidence="1 2">
    <name type="scientific">Lactococcus lactis</name>
    <dbReference type="NCBI Taxonomy" id="1358"/>
    <lineage>
        <taxon>Bacteria</taxon>
        <taxon>Bacillati</taxon>
        <taxon>Bacillota</taxon>
        <taxon>Bacilli</taxon>
        <taxon>Lactobacillales</taxon>
        <taxon>Streptococcaceae</taxon>
        <taxon>Lactococcus</taxon>
    </lineage>
</organism>
<gene>
    <name evidence="1" type="ORF">GTP08_02380</name>
</gene>
<name>A0A6M0M5Y0_9LACT</name>
<evidence type="ECO:0000313" key="2">
    <source>
        <dbReference type="Proteomes" id="UP000477402"/>
    </source>
</evidence>
<sequence length="86" mass="9765">MSELEKKLRILQYEKQVLCNMFEMSQKQNDIYHSTLVEIMNLSSSYPLINDIARKTLFSLRDRGCPAGPIGVNGLTKEELQGSGDE</sequence>
<reference evidence="1 2" key="1">
    <citation type="submission" date="2019-12" db="EMBL/GenBank/DDBJ databases">
        <title>Draft Genome Sequences of L. lactis strains MS22333, MS22334, MS22336, and MS22337, Isolated from Spontaneous Fermented Camel Milk in Ethiopia.</title>
        <authorList>
            <person name="Bragason E."/>
            <person name="Hansen E.B."/>
            <person name="Guya M.E."/>
            <person name="Berhe T."/>
        </authorList>
    </citation>
    <scope>NUCLEOTIDE SEQUENCE [LARGE SCALE GENOMIC DNA]</scope>
    <source>
        <strain evidence="1 2">MS22336</strain>
    </source>
</reference>
<dbReference type="AlphaFoldDB" id="A0A6M0M5Y0"/>
<comment type="caution">
    <text evidence="1">The sequence shown here is derived from an EMBL/GenBank/DDBJ whole genome shotgun (WGS) entry which is preliminary data.</text>
</comment>
<accession>A0A6M0M5Y0</accession>
<proteinExistence type="predicted"/>